<feature type="domain" description="CBM21" evidence="12">
    <location>
        <begin position="37"/>
        <end position="145"/>
    </location>
</feature>
<dbReference type="PROSITE" id="PS51159">
    <property type="entry name" value="CBM21"/>
    <property type="match status" value="1"/>
</dbReference>
<accession>A0A8H6YJW7</accession>
<dbReference type="InterPro" id="IPR006047">
    <property type="entry name" value="GH13_cat_dom"/>
</dbReference>
<dbReference type="AlphaFoldDB" id="A0A8H6YJW7"/>
<evidence type="ECO:0000256" key="3">
    <source>
        <dbReference type="ARBA" id="ARBA00008061"/>
    </source>
</evidence>
<name>A0A8H6YJW7_9AGAR</name>
<dbReference type="Gene3D" id="3.20.20.80">
    <property type="entry name" value="Glycosidases"/>
    <property type="match status" value="1"/>
</dbReference>
<keyword evidence="14" id="KW-1185">Reference proteome</keyword>
<dbReference type="InterPro" id="IPR006046">
    <property type="entry name" value="Alpha_amylase"/>
</dbReference>
<dbReference type="PRINTS" id="PR00110">
    <property type="entry name" value="ALPHAAMYLASE"/>
</dbReference>
<dbReference type="PANTHER" id="PTHR43447">
    <property type="entry name" value="ALPHA-AMYLASE"/>
    <property type="match status" value="1"/>
</dbReference>
<evidence type="ECO:0000256" key="2">
    <source>
        <dbReference type="ARBA" id="ARBA00001913"/>
    </source>
</evidence>
<evidence type="ECO:0000256" key="11">
    <source>
        <dbReference type="SAM" id="SignalP"/>
    </source>
</evidence>
<dbReference type="OrthoDB" id="550577at2759"/>
<evidence type="ECO:0000256" key="1">
    <source>
        <dbReference type="ARBA" id="ARBA00000548"/>
    </source>
</evidence>
<dbReference type="Gene3D" id="2.60.40.2440">
    <property type="entry name" value="Carbohydrate binding type-21 domain"/>
    <property type="match status" value="1"/>
</dbReference>
<feature type="signal peptide" evidence="11">
    <location>
        <begin position="1"/>
        <end position="19"/>
    </location>
</feature>
<evidence type="ECO:0000256" key="7">
    <source>
        <dbReference type="ARBA" id="ARBA00023295"/>
    </source>
</evidence>
<dbReference type="GO" id="GO:0004556">
    <property type="term" value="F:alpha-amylase activity"/>
    <property type="evidence" value="ECO:0007669"/>
    <property type="project" value="UniProtKB-UniRule"/>
</dbReference>
<dbReference type="EMBL" id="JACAZI010000004">
    <property type="protein sequence ID" value="KAF7362568.1"/>
    <property type="molecule type" value="Genomic_DNA"/>
</dbReference>
<evidence type="ECO:0000256" key="4">
    <source>
        <dbReference type="ARBA" id="ARBA00012595"/>
    </source>
</evidence>
<evidence type="ECO:0000256" key="6">
    <source>
        <dbReference type="ARBA" id="ARBA00023277"/>
    </source>
</evidence>
<comment type="catalytic activity">
    <reaction evidence="1 9">
        <text>Endohydrolysis of (1-&gt;4)-alpha-D-glucosidic linkages in polysaccharides containing three or more (1-&gt;4)-alpha-linked D-glucose units.</text>
        <dbReference type="EC" id="3.2.1.1"/>
    </reaction>
</comment>
<evidence type="ECO:0000313" key="14">
    <source>
        <dbReference type="Proteomes" id="UP000620124"/>
    </source>
</evidence>
<keyword evidence="5 9" id="KW-0378">Hydrolase</keyword>
<dbReference type="SUPFAM" id="SSF51445">
    <property type="entry name" value="(Trans)glycosidases"/>
    <property type="match status" value="1"/>
</dbReference>
<dbReference type="GO" id="GO:0005975">
    <property type="term" value="P:carbohydrate metabolic process"/>
    <property type="evidence" value="ECO:0007669"/>
    <property type="project" value="InterPro"/>
</dbReference>
<comment type="caution">
    <text evidence="13">The sequence shown here is derived from an EMBL/GenBank/DDBJ whole genome shotgun (WGS) entry which is preliminary data.</text>
</comment>
<comment type="cofactor">
    <cofactor evidence="2">
        <name>Ca(2+)</name>
        <dbReference type="ChEBI" id="CHEBI:29108"/>
    </cofactor>
</comment>
<feature type="chain" id="PRO_5035003388" description="Alpha-amylase" evidence="11">
    <location>
        <begin position="20"/>
        <end position="795"/>
    </location>
</feature>
<evidence type="ECO:0000256" key="9">
    <source>
        <dbReference type="RuleBase" id="RU361134"/>
    </source>
</evidence>
<dbReference type="InterPro" id="IPR005036">
    <property type="entry name" value="CBM21_dom"/>
</dbReference>
<keyword evidence="11" id="KW-0732">Signal</keyword>
<dbReference type="SMART" id="SM00642">
    <property type="entry name" value="Aamy"/>
    <property type="match status" value="1"/>
</dbReference>
<feature type="region of interest" description="Disordered" evidence="10">
    <location>
        <begin position="147"/>
        <end position="191"/>
    </location>
</feature>
<dbReference type="InterPro" id="IPR038175">
    <property type="entry name" value="CBM21_dom_sf"/>
</dbReference>
<comment type="similarity">
    <text evidence="3 8">Belongs to the glycosyl hydrolase 13 family.</text>
</comment>
<keyword evidence="6 9" id="KW-0119">Carbohydrate metabolism</keyword>
<dbReference type="Pfam" id="PF00128">
    <property type="entry name" value="Alpha-amylase"/>
    <property type="match status" value="1"/>
</dbReference>
<dbReference type="InterPro" id="IPR017853">
    <property type="entry name" value="GH"/>
</dbReference>
<evidence type="ECO:0000259" key="12">
    <source>
        <dbReference type="PROSITE" id="PS51159"/>
    </source>
</evidence>
<proteinExistence type="inferred from homology"/>
<reference evidence="13" key="1">
    <citation type="submission" date="2020-05" db="EMBL/GenBank/DDBJ databases">
        <title>Mycena genomes resolve the evolution of fungal bioluminescence.</title>
        <authorList>
            <person name="Tsai I.J."/>
        </authorList>
    </citation>
    <scope>NUCLEOTIDE SEQUENCE</scope>
    <source>
        <strain evidence="13">CCC161011</strain>
    </source>
</reference>
<keyword evidence="7 9" id="KW-0326">Glycosidase</keyword>
<sequence>MQLLYAISAALACITGISALVHPFPNTNLTLGNVKRAVPPDSVNVQLQDFTLEGNAFSGHIYIKNIAFQKVVNVFYSSAADVWPSNAADQGVPASFSASISGTNFETWVFSGTIGSAGIRHFYIRYDVSGQSFFDNNGQQNYDVGVTTTTSASSSSTSKSTSTITSTTMPISSTTSMSSTTTTSVLGDPTGIPADLPRVSDVHSGRHPPRGSAGWSAGFQDYRELTGYADFLYAADRKSAVVTVNAFSRTGSVLTYSFNGGAFASANTASVSSAFTGAYVISVKDAGGHVLNLDPLWFQWDAPVINRAETQGGQKVAIAELFGWPYADIEKECVFLGKAGWGGVRIWPPSRVGVLGFLGAEWGEKVPWWFVYQPVSYRLNSRHGTVTALRSMITTCRANGVRVYADAVVNHMSGGGNDILNHRGSGNGDCAPYGAKNATSGSPYYTHTSTYQYNQQTGLKPGLEFPAVPYGPTDFHCDRVLNAFTDPFQLNYGWLVGLADLNTEHTYVQERISAYFATLLSIGFSGFRIDAAKHMGPNNIAQILARLKRKMGGSFPADFITWLEVIIGGEKSLLACDSNDYNWYLNFNGFMSSAGLIASEIAMVKIWSSDYPKEFRESFLLRNSSSERKHLAICGSWILPPSRFVIQNDDHDQQSPGSSSRDMQSSGSVLIKDKNVATHRAFEVQLFTRTDFPDAGPLVRNVLSSYSFMDNGAAGFPDGLSDCSGYTGTASCISMAKAPAFDANACGYSVVVNGAWTQGVYTRVHRDLSIVNAMRGWMGLPSITAVAAGLPAGCT</sequence>
<dbReference type="EC" id="3.2.1.1" evidence="4 9"/>
<evidence type="ECO:0000256" key="8">
    <source>
        <dbReference type="RuleBase" id="RU003615"/>
    </source>
</evidence>
<feature type="compositionally biased region" description="Low complexity" evidence="10">
    <location>
        <begin position="147"/>
        <end position="184"/>
    </location>
</feature>
<dbReference type="Proteomes" id="UP000620124">
    <property type="component" value="Unassembled WGS sequence"/>
</dbReference>
<protein>
    <recommendedName>
        <fullName evidence="4 9">Alpha-amylase</fullName>
        <ecNumber evidence="4 9">3.2.1.1</ecNumber>
    </recommendedName>
</protein>
<evidence type="ECO:0000256" key="10">
    <source>
        <dbReference type="SAM" id="MobiDB-lite"/>
    </source>
</evidence>
<gene>
    <name evidence="13" type="ORF">MVEN_00605100</name>
</gene>
<organism evidence="13 14">
    <name type="scientific">Mycena venus</name>
    <dbReference type="NCBI Taxonomy" id="2733690"/>
    <lineage>
        <taxon>Eukaryota</taxon>
        <taxon>Fungi</taxon>
        <taxon>Dikarya</taxon>
        <taxon>Basidiomycota</taxon>
        <taxon>Agaricomycotina</taxon>
        <taxon>Agaricomycetes</taxon>
        <taxon>Agaricomycetidae</taxon>
        <taxon>Agaricales</taxon>
        <taxon>Marasmiineae</taxon>
        <taxon>Mycenaceae</taxon>
        <taxon>Mycena</taxon>
    </lineage>
</organism>
<evidence type="ECO:0000313" key="13">
    <source>
        <dbReference type="EMBL" id="KAF7362568.1"/>
    </source>
</evidence>
<dbReference type="Pfam" id="PF03370">
    <property type="entry name" value="CBM_21"/>
    <property type="match status" value="1"/>
</dbReference>
<evidence type="ECO:0000256" key="5">
    <source>
        <dbReference type="ARBA" id="ARBA00022801"/>
    </source>
</evidence>
<dbReference type="GO" id="GO:0043169">
    <property type="term" value="F:cation binding"/>
    <property type="evidence" value="ECO:0007669"/>
    <property type="project" value="InterPro"/>
</dbReference>